<feature type="domain" description="ASCH" evidence="1">
    <location>
        <begin position="60"/>
        <end position="183"/>
    </location>
</feature>
<dbReference type="InterPro" id="IPR007374">
    <property type="entry name" value="ASCH_domain"/>
</dbReference>
<dbReference type="PANTHER" id="PTHR39203">
    <property type="entry name" value="CYTOPLASMIC PROTEIN-RELATED"/>
    <property type="match status" value="1"/>
</dbReference>
<comment type="caution">
    <text evidence="2">The sequence shown here is derived from an EMBL/GenBank/DDBJ whole genome shotgun (WGS) entry which is preliminary data.</text>
</comment>
<name>A0A9Q3V6Z5_9FLAO</name>
<reference evidence="2" key="1">
    <citation type="submission" date="2021-11" db="EMBL/GenBank/DDBJ databases">
        <title>Description of novel Chryseobacterium species.</title>
        <authorList>
            <person name="Saticioglu I.B."/>
            <person name="Ay H."/>
            <person name="Altun S."/>
            <person name="Duman M."/>
        </authorList>
    </citation>
    <scope>NUCLEOTIDE SEQUENCE</scope>
    <source>
        <strain evidence="2">C-17</strain>
    </source>
</reference>
<evidence type="ECO:0000313" key="3">
    <source>
        <dbReference type="Proteomes" id="UP001108025"/>
    </source>
</evidence>
<dbReference type="PIRSF" id="PIRSF021320">
    <property type="entry name" value="DUF984"/>
    <property type="match status" value="1"/>
</dbReference>
<dbReference type="SUPFAM" id="SSF88697">
    <property type="entry name" value="PUA domain-like"/>
    <property type="match status" value="1"/>
</dbReference>
<proteinExistence type="predicted"/>
<protein>
    <submittedName>
        <fullName evidence="2">ASCH domain-containing protein</fullName>
    </submittedName>
</protein>
<dbReference type="AlphaFoldDB" id="A0A9Q3V6Z5"/>
<dbReference type="InterPro" id="IPR009326">
    <property type="entry name" value="DUF984"/>
</dbReference>
<dbReference type="Gene3D" id="3.10.400.10">
    <property type="entry name" value="Sulfate adenylyltransferase"/>
    <property type="match status" value="1"/>
</dbReference>
<gene>
    <name evidence="2" type="ORF">LO744_16505</name>
</gene>
<dbReference type="InterPro" id="IPR015947">
    <property type="entry name" value="PUA-like_sf"/>
</dbReference>
<keyword evidence="3" id="KW-1185">Reference proteome</keyword>
<dbReference type="PROSITE" id="PS51257">
    <property type="entry name" value="PROKAR_LIPOPROTEIN"/>
    <property type="match status" value="1"/>
</dbReference>
<dbReference type="EMBL" id="JAJNAY010000002">
    <property type="protein sequence ID" value="MCD1118459.1"/>
    <property type="molecule type" value="Genomic_DNA"/>
</dbReference>
<evidence type="ECO:0000313" key="2">
    <source>
        <dbReference type="EMBL" id="MCD1118459.1"/>
    </source>
</evidence>
<dbReference type="CDD" id="cd06553">
    <property type="entry name" value="ASCH_Ef3133_like"/>
    <property type="match status" value="1"/>
</dbReference>
<evidence type="ECO:0000259" key="1">
    <source>
        <dbReference type="SMART" id="SM01022"/>
    </source>
</evidence>
<organism evidence="2 3">
    <name type="scientific">Chryseobacterium turcicum</name>
    <dbReference type="NCBI Taxonomy" id="2898076"/>
    <lineage>
        <taxon>Bacteria</taxon>
        <taxon>Pseudomonadati</taxon>
        <taxon>Bacteroidota</taxon>
        <taxon>Flavobacteriia</taxon>
        <taxon>Flavobacteriales</taxon>
        <taxon>Weeksellaceae</taxon>
        <taxon>Chryseobacterium group</taxon>
        <taxon>Chryseobacterium</taxon>
    </lineage>
</organism>
<dbReference type="Proteomes" id="UP001108025">
    <property type="component" value="Unassembled WGS sequence"/>
</dbReference>
<sequence length="183" mass="21679">MLKLILTIVLITFVSCTQSESSTKKDNKNKHEITNTMTEYWKEFQQKNPEYSNTPQPQSFFFCDNKKDADECAELVVKKIKQATSPSVWWFKKNNESFPKIGDLAIVTNWNGEPKAIIRTKKTEVVKFKDITPKYAYTEGEGDKTLEYWKKTHWDYYTNEMKEFNESPSEDMEIVCEYFETIW</sequence>
<dbReference type="Pfam" id="PF04266">
    <property type="entry name" value="ASCH"/>
    <property type="match status" value="1"/>
</dbReference>
<dbReference type="RefSeq" id="WP_230671321.1">
    <property type="nucleotide sequence ID" value="NZ_JAJNAY010000002.1"/>
</dbReference>
<dbReference type="PANTHER" id="PTHR39203:SF1">
    <property type="entry name" value="CYTOPLASMIC PROTEIN"/>
    <property type="match status" value="1"/>
</dbReference>
<dbReference type="SMART" id="SM01022">
    <property type="entry name" value="ASCH"/>
    <property type="match status" value="1"/>
</dbReference>
<accession>A0A9Q3V6Z5</accession>